<evidence type="ECO:0000313" key="3">
    <source>
        <dbReference type="EnsemblMetazoa" id="PHUM501190-PA"/>
    </source>
</evidence>
<dbReference type="GeneID" id="8236362"/>
<sequence length="88" mass="9830">MAVSGPAGILTFYLLSALGFFDFFKKKNGSNVVAVNEDLIKYIIGSLSSIVALFFLLLNPAEQIVMDVRRLNINFTFDENSRKKPDEP</sequence>
<evidence type="ECO:0000313" key="2">
    <source>
        <dbReference type="EMBL" id="EEB18102.1"/>
    </source>
</evidence>
<feature type="transmembrane region" description="Helical" evidence="1">
    <location>
        <begin position="7"/>
        <end position="24"/>
    </location>
</feature>
<dbReference type="AlphaFoldDB" id="E0VXJ6"/>
<evidence type="ECO:0000313" key="4">
    <source>
        <dbReference type="Proteomes" id="UP000009046"/>
    </source>
</evidence>
<keyword evidence="4" id="KW-1185">Reference proteome</keyword>
<keyword evidence="1" id="KW-1133">Transmembrane helix</keyword>
<dbReference type="CTD" id="8236362"/>
<protein>
    <submittedName>
        <fullName evidence="2 3">Uncharacterized protein</fullName>
    </submittedName>
</protein>
<dbReference type="EMBL" id="DS235832">
    <property type="protein sequence ID" value="EEB18102.1"/>
    <property type="molecule type" value="Genomic_DNA"/>
</dbReference>
<accession>E0VXJ6</accession>
<dbReference type="VEuPathDB" id="VectorBase:PHUM501190"/>
<feature type="transmembrane region" description="Helical" evidence="1">
    <location>
        <begin position="39"/>
        <end position="61"/>
    </location>
</feature>
<dbReference type="HOGENOM" id="CLU_2471764_0_0_1"/>
<organism>
    <name type="scientific">Pediculus humanus subsp. corporis</name>
    <name type="common">Body louse</name>
    <dbReference type="NCBI Taxonomy" id="121224"/>
    <lineage>
        <taxon>Eukaryota</taxon>
        <taxon>Metazoa</taxon>
        <taxon>Ecdysozoa</taxon>
        <taxon>Arthropoda</taxon>
        <taxon>Hexapoda</taxon>
        <taxon>Insecta</taxon>
        <taxon>Pterygota</taxon>
        <taxon>Neoptera</taxon>
        <taxon>Paraneoptera</taxon>
        <taxon>Psocodea</taxon>
        <taxon>Troctomorpha</taxon>
        <taxon>Phthiraptera</taxon>
        <taxon>Anoplura</taxon>
        <taxon>Pediculidae</taxon>
        <taxon>Pediculus</taxon>
    </lineage>
</organism>
<evidence type="ECO:0000256" key="1">
    <source>
        <dbReference type="SAM" id="Phobius"/>
    </source>
</evidence>
<reference evidence="2" key="2">
    <citation type="submission" date="2007-04" db="EMBL/GenBank/DDBJ databases">
        <title>The genome of the human body louse.</title>
        <authorList>
            <consortium name="The Human Body Louse Genome Consortium"/>
            <person name="Kirkness E."/>
            <person name="Walenz B."/>
            <person name="Hass B."/>
            <person name="Bruggner R."/>
            <person name="Strausberg R."/>
        </authorList>
    </citation>
    <scope>NUCLEOTIDE SEQUENCE</scope>
    <source>
        <strain evidence="2">USDA</strain>
    </source>
</reference>
<dbReference type="Proteomes" id="UP000009046">
    <property type="component" value="Unassembled WGS sequence"/>
</dbReference>
<proteinExistence type="predicted"/>
<dbReference type="InParanoid" id="E0VXJ6"/>
<dbReference type="EnsemblMetazoa" id="PHUM501190-RA">
    <property type="protein sequence ID" value="PHUM501190-PA"/>
    <property type="gene ID" value="PHUM501190"/>
</dbReference>
<dbReference type="EMBL" id="AAZO01006079">
    <property type="status" value="NOT_ANNOTATED_CDS"/>
    <property type="molecule type" value="Genomic_DNA"/>
</dbReference>
<dbReference type="KEGG" id="phu:Phum_PHUM501190"/>
<dbReference type="RefSeq" id="XP_002430840.1">
    <property type="nucleotide sequence ID" value="XM_002430795.1"/>
</dbReference>
<reference evidence="3" key="3">
    <citation type="submission" date="2021-02" db="UniProtKB">
        <authorList>
            <consortium name="EnsemblMetazoa"/>
        </authorList>
    </citation>
    <scope>IDENTIFICATION</scope>
    <source>
        <strain evidence="3">USDA</strain>
    </source>
</reference>
<gene>
    <name evidence="3" type="primary">8236362</name>
    <name evidence="2" type="ORF">Phum_PHUM501190</name>
</gene>
<reference evidence="2" key="1">
    <citation type="submission" date="2007-04" db="EMBL/GenBank/DDBJ databases">
        <title>Annotation of Pediculus humanus corporis strain USDA.</title>
        <authorList>
            <person name="Kirkness E."/>
            <person name="Hannick L."/>
            <person name="Hass B."/>
            <person name="Bruggner R."/>
            <person name="Lawson D."/>
            <person name="Bidwell S."/>
            <person name="Joardar V."/>
            <person name="Caler E."/>
            <person name="Walenz B."/>
            <person name="Inman J."/>
            <person name="Schobel S."/>
            <person name="Galinsky K."/>
            <person name="Amedeo P."/>
            <person name="Strausberg R."/>
        </authorList>
    </citation>
    <scope>NUCLEOTIDE SEQUENCE</scope>
    <source>
        <strain evidence="2">USDA</strain>
    </source>
</reference>
<keyword evidence="1" id="KW-0472">Membrane</keyword>
<name>E0VXJ6_PEDHC</name>
<keyword evidence="1" id="KW-0812">Transmembrane</keyword>